<evidence type="ECO:0000259" key="10">
    <source>
        <dbReference type="Pfam" id="PF00889"/>
    </source>
</evidence>
<evidence type="ECO:0000256" key="1">
    <source>
        <dbReference type="ARBA" id="ARBA00005532"/>
    </source>
</evidence>
<dbReference type="RefSeq" id="WP_053521241.1">
    <property type="nucleotide sequence ID" value="NZ_LHCF01000001.1"/>
</dbReference>
<evidence type="ECO:0000256" key="9">
    <source>
        <dbReference type="RuleBase" id="RU000643"/>
    </source>
</evidence>
<evidence type="ECO:0000256" key="4">
    <source>
        <dbReference type="ARBA" id="ARBA00022768"/>
    </source>
</evidence>
<dbReference type="PROSITE" id="PS01126">
    <property type="entry name" value="EF_TS_1"/>
    <property type="match status" value="1"/>
</dbReference>
<comment type="subcellular location">
    <subcellularLocation>
        <location evidence="7 9">Cytoplasm</location>
    </subcellularLocation>
</comment>
<dbReference type="SUPFAM" id="SSF46934">
    <property type="entry name" value="UBA-like"/>
    <property type="match status" value="1"/>
</dbReference>
<dbReference type="PROSITE" id="PS01127">
    <property type="entry name" value="EF_TS_2"/>
    <property type="match status" value="1"/>
</dbReference>
<dbReference type="CDD" id="cd14275">
    <property type="entry name" value="UBA_EF-Ts"/>
    <property type="match status" value="1"/>
</dbReference>
<keyword evidence="4 7" id="KW-0251">Elongation factor</keyword>
<dbReference type="Gene3D" id="1.10.286.20">
    <property type="match status" value="1"/>
</dbReference>
<dbReference type="Gene3D" id="1.10.8.10">
    <property type="entry name" value="DNA helicase RuvA subunit, C-terminal domain"/>
    <property type="match status" value="1"/>
</dbReference>
<accession>A0A0M1N0X1</accession>
<evidence type="ECO:0000256" key="6">
    <source>
        <dbReference type="ARBA" id="ARBA00025453"/>
    </source>
</evidence>
<evidence type="ECO:0000256" key="2">
    <source>
        <dbReference type="ARBA" id="ARBA00016956"/>
    </source>
</evidence>
<evidence type="ECO:0000256" key="3">
    <source>
        <dbReference type="ARBA" id="ARBA00022490"/>
    </source>
</evidence>
<dbReference type="InterPro" id="IPR014039">
    <property type="entry name" value="Transl_elong_EFTs/EF1B_dimer"/>
</dbReference>
<keyword evidence="5 7" id="KW-0648">Protein biosynthesis</keyword>
<comment type="function">
    <text evidence="6 7 8">Associates with the EF-Tu.GDP complex and induces the exchange of GDP to GTP. It remains bound to the aminoacyl-tRNA.EF-Tu.GTP complex up to the GTP hydrolysis stage on the ribosome.</text>
</comment>
<dbReference type="PANTHER" id="PTHR11741:SF0">
    <property type="entry name" value="ELONGATION FACTOR TS, MITOCHONDRIAL"/>
    <property type="match status" value="1"/>
</dbReference>
<evidence type="ECO:0000256" key="8">
    <source>
        <dbReference type="RuleBase" id="RU000642"/>
    </source>
</evidence>
<dbReference type="PANTHER" id="PTHR11741">
    <property type="entry name" value="ELONGATION FACTOR TS"/>
    <property type="match status" value="1"/>
</dbReference>
<sequence length="285" mass="32604">MKITLEMIKELRKKTQSGMMNCKQALEHTQGDVDKAVAYLKEKGMITANKKKDKVSAEGLTNVAFKGNKAVLFELNSETDFVAKNEHFITLLEQLKNSLLDADASVKTVEDFLNYHWNGQRVKNIILDKAAIIKEQIVLKRIQTVYKKDNESFGLYKHQGGRISALVHFDKQNEEAQTHIPIHVAGFNPKFLSKEAVDPNFIQTKKQLFLEKTINEKAKQNLPSGLLDKIASDRLNKVLEEICLLEQPFYNDTDQKVKEFLQANQTNVIAYYRFEVGETAKKNEQ</sequence>
<dbReference type="Gene3D" id="3.30.479.20">
    <property type="entry name" value="Elongation factor Ts, dimerisation domain"/>
    <property type="match status" value="2"/>
</dbReference>
<dbReference type="HAMAP" id="MF_00050">
    <property type="entry name" value="EF_Ts"/>
    <property type="match status" value="1"/>
</dbReference>
<dbReference type="STRING" id="479893.CPX_001243"/>
<name>A0A0M1N0X1_9MOLU</name>
<gene>
    <name evidence="7 11" type="primary">tsf</name>
    <name evidence="11" type="ORF">CPX_001243</name>
</gene>
<dbReference type="Pfam" id="PF00889">
    <property type="entry name" value="EF_TS"/>
    <property type="match status" value="1"/>
</dbReference>
<dbReference type="OrthoDB" id="9808348at2"/>
<dbReference type="AlphaFoldDB" id="A0A0M1N0X1"/>
<reference evidence="12" key="1">
    <citation type="submission" date="2015-05" db="EMBL/GenBank/DDBJ databases">
        <title>Draft genome sequence of 'Candidatus Phytoplasma Pruni' strain CX, a plant pathogenic bacterium.</title>
        <authorList>
            <person name="Lee I.-M."/>
            <person name="Bottner-Parker K.D."/>
            <person name="Shao J."/>
            <person name="Gundersen-Rindal D.E."/>
            <person name="Zhao Y."/>
            <person name="Davis R.E."/>
        </authorList>
    </citation>
    <scope>NUCLEOTIDE SEQUENCE [LARGE SCALE GENOMIC DNA]</scope>
    <source>
        <strain evidence="12">CX</strain>
    </source>
</reference>
<dbReference type="SUPFAM" id="SSF54713">
    <property type="entry name" value="Elongation factor Ts (EF-Ts), dimerisation domain"/>
    <property type="match status" value="1"/>
</dbReference>
<keyword evidence="3 7" id="KW-0963">Cytoplasm</keyword>
<comment type="similarity">
    <text evidence="1 7 8">Belongs to the EF-Ts family.</text>
</comment>
<dbReference type="InterPro" id="IPR001816">
    <property type="entry name" value="Transl_elong_EFTs/EF1B"/>
</dbReference>
<evidence type="ECO:0000313" key="12">
    <source>
        <dbReference type="Proteomes" id="UP000037386"/>
    </source>
</evidence>
<proteinExistence type="inferred from homology"/>
<evidence type="ECO:0000256" key="7">
    <source>
        <dbReference type="HAMAP-Rule" id="MF_00050"/>
    </source>
</evidence>
<comment type="caution">
    <text evidence="11">The sequence shown here is derived from an EMBL/GenBank/DDBJ whole genome shotgun (WGS) entry which is preliminary data.</text>
</comment>
<feature type="region of interest" description="Involved in Mg(2+) ion dislocation from EF-Tu" evidence="7">
    <location>
        <begin position="79"/>
        <end position="82"/>
    </location>
</feature>
<organism evidence="11 12">
    <name type="scientific">Candidatus Phytoplasma pruni</name>
    <dbReference type="NCBI Taxonomy" id="479893"/>
    <lineage>
        <taxon>Bacteria</taxon>
        <taxon>Bacillati</taxon>
        <taxon>Mycoplasmatota</taxon>
        <taxon>Mollicutes</taxon>
        <taxon>Acholeplasmatales</taxon>
        <taxon>Acholeplasmataceae</taxon>
        <taxon>Candidatus Phytoplasma</taxon>
        <taxon>16SrIII (X-disease group)</taxon>
    </lineage>
</organism>
<dbReference type="PATRIC" id="fig|479893.3.peg.15"/>
<dbReference type="InterPro" id="IPR036402">
    <property type="entry name" value="EF-Ts_dimer_sf"/>
</dbReference>
<dbReference type="EMBL" id="LHCF01000001">
    <property type="protein sequence ID" value="KOR75685.1"/>
    <property type="molecule type" value="Genomic_DNA"/>
</dbReference>
<dbReference type="Proteomes" id="UP000037386">
    <property type="component" value="Unassembled WGS sequence"/>
</dbReference>
<dbReference type="InterPro" id="IPR018101">
    <property type="entry name" value="Transl_elong_Ts_CS"/>
</dbReference>
<protein>
    <recommendedName>
        <fullName evidence="2 7">Elongation factor Ts</fullName>
        <shortName evidence="7">EF-Ts</shortName>
    </recommendedName>
</protein>
<dbReference type="NCBIfam" id="TIGR00116">
    <property type="entry name" value="tsf"/>
    <property type="match status" value="1"/>
</dbReference>
<feature type="domain" description="Translation elongation factor EFTs/EF1B dimerisation" evidence="10">
    <location>
        <begin position="70"/>
        <end position="278"/>
    </location>
</feature>
<dbReference type="FunFam" id="1.10.8.10:FF:000001">
    <property type="entry name" value="Elongation factor Ts"/>
    <property type="match status" value="1"/>
</dbReference>
<dbReference type="GO" id="GO:0005737">
    <property type="term" value="C:cytoplasm"/>
    <property type="evidence" value="ECO:0007669"/>
    <property type="project" value="UniProtKB-SubCell"/>
</dbReference>
<dbReference type="GO" id="GO:0003746">
    <property type="term" value="F:translation elongation factor activity"/>
    <property type="evidence" value="ECO:0007669"/>
    <property type="project" value="UniProtKB-UniRule"/>
</dbReference>
<dbReference type="InterPro" id="IPR009060">
    <property type="entry name" value="UBA-like_sf"/>
</dbReference>
<evidence type="ECO:0000313" key="11">
    <source>
        <dbReference type="EMBL" id="KOR75685.1"/>
    </source>
</evidence>
<evidence type="ECO:0000256" key="5">
    <source>
        <dbReference type="ARBA" id="ARBA00022917"/>
    </source>
</evidence>